<feature type="transmembrane region" description="Helical" evidence="9">
    <location>
        <begin position="36"/>
        <end position="55"/>
    </location>
</feature>
<feature type="transmembrane region" description="Helical" evidence="9">
    <location>
        <begin position="224"/>
        <end position="247"/>
    </location>
</feature>
<dbReference type="EMBL" id="DXGG01000138">
    <property type="protein sequence ID" value="HIW87502.1"/>
    <property type="molecule type" value="Genomic_DNA"/>
</dbReference>
<feature type="transmembrane region" description="Helical" evidence="9">
    <location>
        <begin position="253"/>
        <end position="271"/>
    </location>
</feature>
<evidence type="ECO:0000256" key="9">
    <source>
        <dbReference type="SAM" id="Phobius"/>
    </source>
</evidence>
<keyword evidence="8 9" id="KW-0472">Membrane</keyword>
<organism evidence="10 11">
    <name type="scientific">Candidatus Onthomorpha intestinigallinarum</name>
    <dbReference type="NCBI Taxonomy" id="2840880"/>
    <lineage>
        <taxon>Bacteria</taxon>
        <taxon>Pseudomonadati</taxon>
        <taxon>Bacteroidota</taxon>
        <taxon>Bacteroidia</taxon>
        <taxon>Bacteroidales</taxon>
        <taxon>Candidatus Onthomorpha</taxon>
    </lineage>
</organism>
<feature type="transmembrane region" description="Helical" evidence="9">
    <location>
        <begin position="156"/>
        <end position="174"/>
    </location>
</feature>
<dbReference type="InterPro" id="IPR000537">
    <property type="entry name" value="UbiA_prenyltransferase"/>
</dbReference>
<keyword evidence="7 9" id="KW-1133">Transmembrane helix</keyword>
<accession>A0A9D1RIY6</accession>
<evidence type="ECO:0000256" key="8">
    <source>
        <dbReference type="ARBA" id="ARBA00023136"/>
    </source>
</evidence>
<evidence type="ECO:0000256" key="6">
    <source>
        <dbReference type="ARBA" id="ARBA00022692"/>
    </source>
</evidence>
<keyword evidence="3" id="KW-0474">Menaquinone biosynthesis</keyword>
<comment type="caution">
    <text evidence="10">The sequence shown here is derived from an EMBL/GenBank/DDBJ whole genome shotgun (WGS) entry which is preliminary data.</text>
</comment>
<dbReference type="InterPro" id="IPR044878">
    <property type="entry name" value="UbiA_sf"/>
</dbReference>
<dbReference type="CDD" id="cd13962">
    <property type="entry name" value="PT_UbiA_UBIAD1"/>
    <property type="match status" value="1"/>
</dbReference>
<dbReference type="GO" id="GO:0042371">
    <property type="term" value="P:vitamin K biosynthetic process"/>
    <property type="evidence" value="ECO:0007669"/>
    <property type="project" value="TreeGrafter"/>
</dbReference>
<dbReference type="PANTHER" id="PTHR13929:SF0">
    <property type="entry name" value="UBIA PRENYLTRANSFERASE DOMAIN-CONTAINING PROTEIN 1"/>
    <property type="match status" value="1"/>
</dbReference>
<evidence type="ECO:0000313" key="11">
    <source>
        <dbReference type="Proteomes" id="UP000824267"/>
    </source>
</evidence>
<dbReference type="GO" id="GO:0004659">
    <property type="term" value="F:prenyltransferase activity"/>
    <property type="evidence" value="ECO:0007669"/>
    <property type="project" value="InterPro"/>
</dbReference>
<dbReference type="PANTHER" id="PTHR13929">
    <property type="entry name" value="1,4-DIHYDROXY-2-NAPHTHOATE OCTAPRENYLTRANSFERASE"/>
    <property type="match status" value="1"/>
</dbReference>
<comment type="subcellular location">
    <subcellularLocation>
        <location evidence="1">Membrane</location>
        <topology evidence="1">Multi-pass membrane protein</topology>
    </subcellularLocation>
</comment>
<evidence type="ECO:0000256" key="4">
    <source>
        <dbReference type="ARBA" id="ARBA00022475"/>
    </source>
</evidence>
<dbReference type="InterPro" id="IPR026046">
    <property type="entry name" value="UBIAD1"/>
</dbReference>
<dbReference type="GO" id="GO:0009234">
    <property type="term" value="P:menaquinone biosynthetic process"/>
    <property type="evidence" value="ECO:0007669"/>
    <property type="project" value="UniProtKB-KW"/>
</dbReference>
<keyword evidence="6 9" id="KW-0812">Transmembrane</keyword>
<dbReference type="GO" id="GO:0016020">
    <property type="term" value="C:membrane"/>
    <property type="evidence" value="ECO:0007669"/>
    <property type="project" value="UniProtKB-SubCell"/>
</dbReference>
<feature type="transmembrane region" description="Helical" evidence="9">
    <location>
        <begin position="316"/>
        <end position="334"/>
    </location>
</feature>
<evidence type="ECO:0000256" key="3">
    <source>
        <dbReference type="ARBA" id="ARBA00022428"/>
    </source>
</evidence>
<proteinExistence type="predicted"/>
<keyword evidence="5" id="KW-0808">Transferase</keyword>
<keyword evidence="4" id="KW-1003">Cell membrane</keyword>
<reference evidence="10" key="1">
    <citation type="journal article" date="2021" name="PeerJ">
        <title>Extensive microbial diversity within the chicken gut microbiome revealed by metagenomics and culture.</title>
        <authorList>
            <person name="Gilroy R."/>
            <person name="Ravi A."/>
            <person name="Getino M."/>
            <person name="Pursley I."/>
            <person name="Horton D.L."/>
            <person name="Alikhan N.F."/>
            <person name="Baker D."/>
            <person name="Gharbi K."/>
            <person name="Hall N."/>
            <person name="Watson M."/>
            <person name="Adriaenssens E.M."/>
            <person name="Foster-Nyarko E."/>
            <person name="Jarju S."/>
            <person name="Secka A."/>
            <person name="Antonio M."/>
            <person name="Oren A."/>
            <person name="Chaudhuri R.R."/>
            <person name="La Ragione R."/>
            <person name="Hildebrand F."/>
            <person name="Pallen M.J."/>
        </authorList>
    </citation>
    <scope>NUCLEOTIDE SEQUENCE</scope>
    <source>
        <strain evidence="10">Gambia16-930</strain>
    </source>
</reference>
<evidence type="ECO:0000256" key="1">
    <source>
        <dbReference type="ARBA" id="ARBA00004141"/>
    </source>
</evidence>
<evidence type="ECO:0000256" key="5">
    <source>
        <dbReference type="ARBA" id="ARBA00022679"/>
    </source>
</evidence>
<evidence type="ECO:0000313" key="10">
    <source>
        <dbReference type="EMBL" id="HIW87502.1"/>
    </source>
</evidence>
<dbReference type="Proteomes" id="UP000824267">
    <property type="component" value="Unassembled WGS sequence"/>
</dbReference>
<evidence type="ECO:0000256" key="2">
    <source>
        <dbReference type="ARBA" id="ARBA00004863"/>
    </source>
</evidence>
<protein>
    <submittedName>
        <fullName evidence="10">Prenyltransferase</fullName>
    </submittedName>
</protein>
<feature type="transmembrane region" description="Helical" evidence="9">
    <location>
        <begin position="180"/>
        <end position="203"/>
    </location>
</feature>
<feature type="transmembrane region" description="Helical" evidence="9">
    <location>
        <begin position="127"/>
        <end position="144"/>
    </location>
</feature>
<dbReference type="AlphaFoldDB" id="A0A9D1RIY6"/>
<dbReference type="Pfam" id="PF01040">
    <property type="entry name" value="UbiA"/>
    <property type="match status" value="1"/>
</dbReference>
<dbReference type="Gene3D" id="1.10.357.140">
    <property type="entry name" value="UbiA prenyltransferase"/>
    <property type="match status" value="1"/>
</dbReference>
<comment type="pathway">
    <text evidence="2">Quinol/quinone metabolism; menaquinone biosynthesis.</text>
</comment>
<evidence type="ECO:0000256" key="7">
    <source>
        <dbReference type="ARBA" id="ARBA00022989"/>
    </source>
</evidence>
<feature type="transmembrane region" description="Helical" evidence="9">
    <location>
        <begin position="103"/>
        <end position="121"/>
    </location>
</feature>
<sequence length="335" mass="38271">MNKIVFWFRNARNASLVQSFMPSVLAVFIAMQNDGFNIFLSILAVLGVMLVHLAMNLADDYFDYRVNTSSSRKELNRQGIRARLVKYPYLTNGKADLKDLKSVIIALLCVAALLGGVIYFFRQDWRIILIASTALFLGIFYSAPPFKFSYRGLGELVIGIMFGPLLMTGVYIASCANMDNTIITASLPIGLLVINIVFTHSYIDMKADEADNKMTFARLLKTNKANLTACYIFNFLPFVLIVAGVIAGYLHCLYLFTLLVLPRCVWLVWSLHKFAAKREIDLDKPAWYLGRMENWEKIKKENIGWFMIRWYCARNIISAFCTIIIIINIILFLWL</sequence>
<gene>
    <name evidence="10" type="ORF">IAC47_04420</name>
</gene>
<reference evidence="10" key="2">
    <citation type="submission" date="2021-04" db="EMBL/GenBank/DDBJ databases">
        <authorList>
            <person name="Gilroy R."/>
        </authorList>
    </citation>
    <scope>NUCLEOTIDE SEQUENCE</scope>
    <source>
        <strain evidence="10">Gambia16-930</strain>
    </source>
</reference>
<name>A0A9D1RIY6_9BACT</name>